<dbReference type="RefSeq" id="WP_301998399.1">
    <property type="nucleotide sequence ID" value="NZ_JAMJEV010000003.1"/>
</dbReference>
<keyword evidence="2 4" id="KW-0547">Nucleotide-binding</keyword>
<dbReference type="InterPro" id="IPR048764">
    <property type="entry name" value="PylC_N"/>
</dbReference>
<feature type="domain" description="ATP-grasp" evidence="5">
    <location>
        <begin position="80"/>
        <end position="279"/>
    </location>
</feature>
<comment type="caution">
    <text evidence="6">The sequence shown here is derived from an EMBL/GenBank/DDBJ whole genome shotgun (WGS) entry which is preliminary data.</text>
</comment>
<evidence type="ECO:0000256" key="1">
    <source>
        <dbReference type="ARBA" id="ARBA00022598"/>
    </source>
</evidence>
<accession>A0ABT8QLV3</accession>
<dbReference type="PANTHER" id="PTHR43055:SF1">
    <property type="entry name" value="FORMATE-DEPENDENT PHOSPHORIBOSYLGLYCINAMIDE FORMYLTRANSFERASE"/>
    <property type="match status" value="1"/>
</dbReference>
<reference evidence="6" key="1">
    <citation type="submission" date="2022-05" db="EMBL/GenBank/DDBJ databases">
        <title>Expanded diversity of anoxic marine methylotrophy in a Black Sea sulfate reducing microorganism.</title>
        <authorList>
            <person name="Fischer P.Q."/>
            <person name="Stams A.J.M."/>
            <person name="Villanueva L."/>
            <person name="Sousa D.Z."/>
        </authorList>
    </citation>
    <scope>NUCLEOTIDE SEQUENCE</scope>
    <source>
        <strain evidence="6">P130</strain>
    </source>
</reference>
<dbReference type="Pfam" id="PF21360">
    <property type="entry name" value="PylC-like_N"/>
    <property type="match status" value="1"/>
</dbReference>
<dbReference type="GO" id="GO:0016874">
    <property type="term" value="F:ligase activity"/>
    <property type="evidence" value="ECO:0007669"/>
    <property type="project" value="UniProtKB-KW"/>
</dbReference>
<dbReference type="PROSITE" id="PS50975">
    <property type="entry name" value="ATP_GRASP"/>
    <property type="match status" value="1"/>
</dbReference>
<dbReference type="NCBIfam" id="TIGR03909">
    <property type="entry name" value="pyrrolys_PylC"/>
    <property type="match status" value="1"/>
</dbReference>
<dbReference type="Proteomes" id="UP001176021">
    <property type="component" value="Unassembled WGS sequence"/>
</dbReference>
<sequence>MRVAIIGGKLQGVEATYLAKKAGWEVVLFDRRPLAQASRLADRFYCMDILTCSQEFIACLRGIDLILPAIEDIEVLRALQGISEMTSIPLAFDRAAYSISSSKRISNRLFHDIDVPSPLPWPDCDFPILLKPSSRSGSEGVQVIYTKQELETIQTNNPDEEWIIEEYLEGPSYSIEVVGFAGEYRVFQISELEMDEQYDCKRVLAPAELKYSLIKEFEELALKIAREITLNGIMDVETILHNGRLKVLEIDARLPSQTPTAVYHSSGINMVECLGNTCVQGSLYSSLPKQAVQNDQYVIYEHFLVTSEKIEASGEHILSQVGPLSLLTDFLGTDEVLTDYTPEKKEWVLTLITRSSDFKDAWKKREKVLQRIQEELKIPMVIDPYPSSLNKELNCYDSFRGKRYRFDSTTNGRVQRRASEKDRSYTFRNRCACYWHALYRRS</sequence>
<evidence type="ECO:0000256" key="2">
    <source>
        <dbReference type="ARBA" id="ARBA00022741"/>
    </source>
</evidence>
<dbReference type="SUPFAM" id="SSF56059">
    <property type="entry name" value="Glutathione synthetase ATP-binding domain-like"/>
    <property type="match status" value="1"/>
</dbReference>
<gene>
    <name evidence="6" type="primary">pylC</name>
    <name evidence="6" type="ORF">M8H41_04490</name>
</gene>
<dbReference type="Pfam" id="PF02655">
    <property type="entry name" value="ATP-grasp_3"/>
    <property type="match status" value="1"/>
</dbReference>
<dbReference type="InterPro" id="IPR023890">
    <property type="entry name" value="Pyrrolys_PylC"/>
</dbReference>
<dbReference type="InterPro" id="IPR011761">
    <property type="entry name" value="ATP-grasp"/>
</dbReference>
<proteinExistence type="predicted"/>
<keyword evidence="7" id="KW-1185">Reference proteome</keyword>
<organism evidence="6 7">
    <name type="scientific">Desulfosporosinus nitroreducens</name>
    <dbReference type="NCBI Taxonomy" id="2018668"/>
    <lineage>
        <taxon>Bacteria</taxon>
        <taxon>Bacillati</taxon>
        <taxon>Bacillota</taxon>
        <taxon>Clostridia</taxon>
        <taxon>Eubacteriales</taxon>
        <taxon>Desulfitobacteriaceae</taxon>
        <taxon>Desulfosporosinus</taxon>
    </lineage>
</organism>
<keyword evidence="1 6" id="KW-0436">Ligase</keyword>
<dbReference type="Gene3D" id="3.30.470.20">
    <property type="entry name" value="ATP-grasp fold, B domain"/>
    <property type="match status" value="1"/>
</dbReference>
<evidence type="ECO:0000259" key="5">
    <source>
        <dbReference type="PROSITE" id="PS50975"/>
    </source>
</evidence>
<protein>
    <submittedName>
        <fullName evidence="6">3-methylornithine--L-lysine ligase PylC</fullName>
    </submittedName>
</protein>
<evidence type="ECO:0000256" key="4">
    <source>
        <dbReference type="PROSITE-ProRule" id="PRU00409"/>
    </source>
</evidence>
<dbReference type="PANTHER" id="PTHR43055">
    <property type="entry name" value="FORMATE-DEPENDENT PHOSPHORIBOSYLGLYCINAMIDE FORMYLTRANSFERASE"/>
    <property type="match status" value="1"/>
</dbReference>
<evidence type="ECO:0000256" key="3">
    <source>
        <dbReference type="ARBA" id="ARBA00022840"/>
    </source>
</evidence>
<keyword evidence="3 4" id="KW-0067">ATP-binding</keyword>
<dbReference type="EMBL" id="JAMJEV010000003">
    <property type="protein sequence ID" value="MDO0822115.1"/>
    <property type="molecule type" value="Genomic_DNA"/>
</dbReference>
<name>A0ABT8QLV3_9FIRM</name>
<dbReference type="Gene3D" id="3.40.50.720">
    <property type="entry name" value="NAD(P)-binding Rossmann-like Domain"/>
    <property type="match status" value="1"/>
</dbReference>
<evidence type="ECO:0000313" key="7">
    <source>
        <dbReference type="Proteomes" id="UP001176021"/>
    </source>
</evidence>
<evidence type="ECO:0000313" key="6">
    <source>
        <dbReference type="EMBL" id="MDO0822115.1"/>
    </source>
</evidence>
<dbReference type="InterPro" id="IPR003806">
    <property type="entry name" value="ATP-grasp_PylC-type"/>
</dbReference>